<comment type="cofactor">
    <cofactor evidence="2">
        <name>Mg(2+)</name>
        <dbReference type="ChEBI" id="CHEBI:18420"/>
    </cofactor>
</comment>
<dbReference type="HAMAP" id="MF_00145">
    <property type="entry name" value="Phosphoglyc_kinase"/>
    <property type="match status" value="1"/>
</dbReference>
<feature type="binding site" evidence="16">
    <location>
        <position position="40"/>
    </location>
    <ligand>
        <name>(2R)-3-phosphoglycerate</name>
        <dbReference type="ChEBI" id="CHEBI:58272"/>
    </ligand>
</feature>
<dbReference type="SUPFAM" id="SSF53748">
    <property type="entry name" value="Phosphoglycerate kinase"/>
    <property type="match status" value="1"/>
</dbReference>
<keyword evidence="10" id="KW-0547">Nucleotide-binding</keyword>
<dbReference type="GO" id="GO:0043531">
    <property type="term" value="F:ADP binding"/>
    <property type="evidence" value="ECO:0007669"/>
    <property type="project" value="TreeGrafter"/>
</dbReference>
<dbReference type="EMBL" id="CAJMXA010000502">
    <property type="protein sequence ID" value="CAE6433397.1"/>
    <property type="molecule type" value="Genomic_DNA"/>
</dbReference>
<evidence type="ECO:0000256" key="8">
    <source>
        <dbReference type="ARBA" id="ARBA00022679"/>
    </source>
</evidence>
<keyword evidence="14" id="KW-0324">Glycolysis</keyword>
<feature type="binding site" evidence="17">
    <location>
        <position position="347"/>
    </location>
    <ligand>
        <name>ATP</name>
        <dbReference type="ChEBI" id="CHEBI:30616"/>
    </ligand>
</feature>
<evidence type="ECO:0000256" key="13">
    <source>
        <dbReference type="ARBA" id="ARBA00022842"/>
    </source>
</evidence>
<comment type="similarity">
    <text evidence="4 18">Belongs to the phosphoglycerate kinase family.</text>
</comment>
<evidence type="ECO:0000256" key="3">
    <source>
        <dbReference type="ARBA" id="ARBA00004838"/>
    </source>
</evidence>
<comment type="subunit">
    <text evidence="5 19">Monomer.</text>
</comment>
<dbReference type="EC" id="2.7.2.3" evidence="6 18"/>
<dbReference type="InterPro" id="IPR001576">
    <property type="entry name" value="Phosphoglycerate_kinase"/>
</dbReference>
<feature type="binding site" evidence="17">
    <location>
        <position position="316"/>
    </location>
    <ligand>
        <name>ATP</name>
        <dbReference type="ChEBI" id="CHEBI:30616"/>
    </ligand>
</feature>
<comment type="caution">
    <text evidence="20">The sequence shown here is derived from an EMBL/GenBank/DDBJ whole genome shotgun (WGS) entry which is preliminary data.</text>
</comment>
<evidence type="ECO:0000256" key="6">
    <source>
        <dbReference type="ARBA" id="ARBA00013061"/>
    </source>
</evidence>
<keyword evidence="12 17" id="KW-0067">ATP-binding</keyword>
<evidence type="ECO:0000256" key="4">
    <source>
        <dbReference type="ARBA" id="ARBA00008982"/>
    </source>
</evidence>
<evidence type="ECO:0000256" key="5">
    <source>
        <dbReference type="ARBA" id="ARBA00011245"/>
    </source>
</evidence>
<dbReference type="GO" id="GO:0005524">
    <property type="term" value="F:ATP binding"/>
    <property type="evidence" value="ECO:0007669"/>
    <property type="project" value="UniProtKB-KW"/>
</dbReference>
<dbReference type="FunFam" id="3.40.50.1260:FF:000003">
    <property type="entry name" value="Phosphoglycerate kinase"/>
    <property type="match status" value="1"/>
</dbReference>
<evidence type="ECO:0000256" key="7">
    <source>
        <dbReference type="ARBA" id="ARBA00016471"/>
    </source>
</evidence>
<evidence type="ECO:0000313" key="21">
    <source>
        <dbReference type="Proteomes" id="UP000663853"/>
    </source>
</evidence>
<evidence type="ECO:0000256" key="10">
    <source>
        <dbReference type="ARBA" id="ARBA00022741"/>
    </source>
</evidence>
<protein>
    <recommendedName>
        <fullName evidence="7 18">Phosphoglycerate kinase</fullName>
        <ecNumber evidence="6 18">2.7.2.3</ecNumber>
    </recommendedName>
</protein>
<sequence>MSLSNKLSITDLGSLKDKRVLIRVDFNVPIQDGKITNPARIVAALPTINYALEKGRSHPAVILMSHLGRPDGKVVEKYSLRVVASELSKQLGGKPVKFLTDCVGPETEEDVNSAAPGSVILLENLRFHIEEEGSVKDKDGKKIKADPAAVTKFREGLTALGDVYINDAFGTAHRAHSSMVGVKLPQRAAGFLMKKELEFFAKALESPERPFLAILGGAKVSDKIQLIENMLDKVNSLIICGGMAFTFKKTLDGVAIGNSLFDQAGSEKVAGLLEKAKANNVKVVFPVDYITGDKFDKNAKTGTATDAEGVPEGWMGLDAGEKSRELFKETVLEAKTILWNGPPGVFEFPAFAKGSASLLEANIEAAKNGATVIVGGGDTATVVAQAGKESELSHVSTGGGASLELLEGKASTPIVCATSC</sequence>
<evidence type="ECO:0000256" key="19">
    <source>
        <dbReference type="RuleBase" id="RU000696"/>
    </source>
</evidence>
<proteinExistence type="inferred from homology"/>
<evidence type="ECO:0000256" key="17">
    <source>
        <dbReference type="PIRSR" id="PIRSR000724-2"/>
    </source>
</evidence>
<dbReference type="PANTHER" id="PTHR11406">
    <property type="entry name" value="PHOSPHOGLYCERATE KINASE"/>
    <property type="match status" value="1"/>
</dbReference>
<dbReference type="PRINTS" id="PR00477">
    <property type="entry name" value="PHGLYCKINASE"/>
</dbReference>
<evidence type="ECO:0000256" key="14">
    <source>
        <dbReference type="ARBA" id="ARBA00023152"/>
    </source>
</evidence>
<feature type="binding site" evidence="16">
    <location>
        <begin position="66"/>
        <end position="69"/>
    </location>
    <ligand>
        <name>substrate</name>
    </ligand>
</feature>
<reference evidence="20" key="1">
    <citation type="submission" date="2021-01" db="EMBL/GenBank/DDBJ databases">
        <authorList>
            <person name="Kaushik A."/>
        </authorList>
    </citation>
    <scope>NUCLEOTIDE SEQUENCE</scope>
    <source>
        <strain evidence="20">AG6-10EEA</strain>
    </source>
</reference>
<dbReference type="Gene3D" id="3.40.50.1260">
    <property type="entry name" value="Phosphoglycerate kinase, N-terminal domain"/>
    <property type="match status" value="3"/>
</dbReference>
<dbReference type="PIRSF" id="PIRSF000724">
    <property type="entry name" value="Pgk"/>
    <property type="match status" value="1"/>
</dbReference>
<evidence type="ECO:0000256" key="15">
    <source>
        <dbReference type="ARBA" id="ARBA00049965"/>
    </source>
</evidence>
<feature type="binding site" evidence="16">
    <location>
        <position position="174"/>
    </location>
    <ligand>
        <name>(2R)-3-phosphoglycerate</name>
        <dbReference type="ChEBI" id="CHEBI:58272"/>
    </ligand>
</feature>
<accession>A0A8H2XUM4</accession>
<evidence type="ECO:0000313" key="20">
    <source>
        <dbReference type="EMBL" id="CAE6433397.1"/>
    </source>
</evidence>
<dbReference type="PANTHER" id="PTHR11406:SF0">
    <property type="entry name" value="PHOSPHOGLYCERATE KINASE"/>
    <property type="match status" value="1"/>
</dbReference>
<dbReference type="InterPro" id="IPR036043">
    <property type="entry name" value="Phosphoglycerate_kinase_sf"/>
</dbReference>
<dbReference type="Pfam" id="PF00162">
    <property type="entry name" value="PGK"/>
    <property type="match status" value="1"/>
</dbReference>
<evidence type="ECO:0000256" key="1">
    <source>
        <dbReference type="ARBA" id="ARBA00000642"/>
    </source>
</evidence>
<evidence type="ECO:0000256" key="9">
    <source>
        <dbReference type="ARBA" id="ARBA00022723"/>
    </source>
</evidence>
<dbReference type="GO" id="GO:0006096">
    <property type="term" value="P:glycolytic process"/>
    <property type="evidence" value="ECO:0007669"/>
    <property type="project" value="UniProtKB-KW"/>
</dbReference>
<dbReference type="GO" id="GO:0046872">
    <property type="term" value="F:metal ion binding"/>
    <property type="evidence" value="ECO:0007669"/>
    <property type="project" value="UniProtKB-KW"/>
</dbReference>
<keyword evidence="8 18" id="KW-0808">Transferase</keyword>
<feature type="binding site" evidence="17">
    <location>
        <position position="223"/>
    </location>
    <ligand>
        <name>ATP</name>
        <dbReference type="ChEBI" id="CHEBI:30616"/>
    </ligand>
</feature>
<comment type="pathway">
    <text evidence="3">Carbohydrate degradation; glycolysis; pyruvate from D-glyceraldehyde 3-phosphate: step 2/5.</text>
</comment>
<dbReference type="GO" id="GO:0005829">
    <property type="term" value="C:cytosol"/>
    <property type="evidence" value="ECO:0007669"/>
    <property type="project" value="TreeGrafter"/>
</dbReference>
<evidence type="ECO:0000256" key="11">
    <source>
        <dbReference type="ARBA" id="ARBA00022777"/>
    </source>
</evidence>
<evidence type="ECO:0000256" key="12">
    <source>
        <dbReference type="ARBA" id="ARBA00022840"/>
    </source>
</evidence>
<dbReference type="CDD" id="cd00318">
    <property type="entry name" value="Phosphoglycerate_kinase"/>
    <property type="match status" value="1"/>
</dbReference>
<evidence type="ECO:0000256" key="18">
    <source>
        <dbReference type="RuleBase" id="RU000532"/>
    </source>
</evidence>
<feature type="binding site" evidence="16">
    <location>
        <begin position="25"/>
        <end position="27"/>
    </location>
    <ligand>
        <name>substrate</name>
    </ligand>
</feature>
<feature type="binding site" evidence="16">
    <location>
        <position position="126"/>
    </location>
    <ligand>
        <name>(2R)-3-phosphoglycerate</name>
        <dbReference type="ChEBI" id="CHEBI:58272"/>
    </ligand>
</feature>
<evidence type="ECO:0000256" key="16">
    <source>
        <dbReference type="PIRSR" id="PIRSR000724-1"/>
    </source>
</evidence>
<keyword evidence="9" id="KW-0479">Metal-binding</keyword>
<dbReference type="GO" id="GO:0006094">
    <property type="term" value="P:gluconeogenesis"/>
    <property type="evidence" value="ECO:0007669"/>
    <property type="project" value="TreeGrafter"/>
</dbReference>
<dbReference type="AlphaFoldDB" id="A0A8H2XUM4"/>
<dbReference type="InterPro" id="IPR015824">
    <property type="entry name" value="Phosphoglycerate_kinase_N"/>
</dbReference>
<dbReference type="FunFam" id="3.40.50.1260:FF:000019">
    <property type="entry name" value="Phosphoglycerate kinase 1"/>
    <property type="match status" value="1"/>
</dbReference>
<feature type="binding site" evidence="17">
    <location>
        <begin position="376"/>
        <end position="379"/>
    </location>
    <ligand>
        <name>ATP</name>
        <dbReference type="ChEBI" id="CHEBI:30616"/>
    </ligand>
</feature>
<gene>
    <name evidence="20" type="ORF">RDB_LOCUS26539</name>
</gene>
<keyword evidence="13" id="KW-0460">Magnesium</keyword>
<comment type="catalytic activity">
    <reaction evidence="1 18">
        <text>(2R)-3-phosphoglycerate + ATP = (2R)-3-phospho-glyceroyl phosphate + ADP</text>
        <dbReference type="Rhea" id="RHEA:14801"/>
        <dbReference type="ChEBI" id="CHEBI:30616"/>
        <dbReference type="ChEBI" id="CHEBI:57604"/>
        <dbReference type="ChEBI" id="CHEBI:58272"/>
        <dbReference type="ChEBI" id="CHEBI:456216"/>
        <dbReference type="EC" id="2.7.2.3"/>
    </reaction>
</comment>
<organism evidence="20 21">
    <name type="scientific">Rhizoctonia solani</name>
    <dbReference type="NCBI Taxonomy" id="456999"/>
    <lineage>
        <taxon>Eukaryota</taxon>
        <taxon>Fungi</taxon>
        <taxon>Dikarya</taxon>
        <taxon>Basidiomycota</taxon>
        <taxon>Agaricomycotina</taxon>
        <taxon>Agaricomycetes</taxon>
        <taxon>Cantharellales</taxon>
        <taxon>Ceratobasidiaceae</taxon>
        <taxon>Rhizoctonia</taxon>
    </lineage>
</organism>
<dbReference type="InterPro" id="IPR015911">
    <property type="entry name" value="Phosphoglycerate_kinase_CS"/>
</dbReference>
<dbReference type="Proteomes" id="UP000663853">
    <property type="component" value="Unassembled WGS sequence"/>
</dbReference>
<dbReference type="PROSITE" id="PS00111">
    <property type="entry name" value="PGLYCERATE_KINASE"/>
    <property type="match status" value="1"/>
</dbReference>
<comment type="function">
    <text evidence="15">Catalyzes one of the two ATP producing reactions in the glycolytic pathway via the reversible conversion of 1,3-diphosphoglycerate to 3-phosphoglycerate. Both L- and D- forms of purine and pyrimidine nucleotides can be used as substrates, but the activity is much lower on pyrimidines. Negatively regulates the biosynthesis of acetyl-CoA from pyruvate in the mitochondrion.</text>
</comment>
<evidence type="ECO:0000256" key="2">
    <source>
        <dbReference type="ARBA" id="ARBA00001946"/>
    </source>
</evidence>
<keyword evidence="11 18" id="KW-0418">Kinase</keyword>
<name>A0A8H2XUM4_9AGAM</name>
<dbReference type="GO" id="GO:0004618">
    <property type="term" value="F:phosphoglycerate kinase activity"/>
    <property type="evidence" value="ECO:0007669"/>
    <property type="project" value="UniProtKB-EC"/>
</dbReference>